<name>A0A9P6CFU1_9AGAR</name>
<comment type="subcellular location">
    <subcellularLocation>
        <location evidence="1">Cytoplasm</location>
    </subcellularLocation>
</comment>
<dbReference type="Gene3D" id="1.10.418.10">
    <property type="entry name" value="Calponin-like domain"/>
    <property type="match status" value="1"/>
</dbReference>
<evidence type="ECO:0000259" key="6">
    <source>
        <dbReference type="Pfam" id="PF19047"/>
    </source>
</evidence>
<proteinExistence type="predicted"/>
<organism evidence="7 8">
    <name type="scientific">Collybia nuda</name>
    <dbReference type="NCBI Taxonomy" id="64659"/>
    <lineage>
        <taxon>Eukaryota</taxon>
        <taxon>Fungi</taxon>
        <taxon>Dikarya</taxon>
        <taxon>Basidiomycota</taxon>
        <taxon>Agaricomycotina</taxon>
        <taxon>Agaricomycetes</taxon>
        <taxon>Agaricomycetidae</taxon>
        <taxon>Agaricales</taxon>
        <taxon>Tricholomatineae</taxon>
        <taxon>Clitocybaceae</taxon>
        <taxon>Collybia</taxon>
    </lineage>
</organism>
<feature type="coiled-coil region" evidence="4">
    <location>
        <begin position="614"/>
        <end position="648"/>
    </location>
</feature>
<dbReference type="InterPro" id="IPR008636">
    <property type="entry name" value="Hook_C"/>
</dbReference>
<feature type="coiled-coil region" evidence="4">
    <location>
        <begin position="192"/>
        <end position="349"/>
    </location>
</feature>
<dbReference type="AlphaFoldDB" id="A0A9P6CFU1"/>
<dbReference type="CDD" id="cd22211">
    <property type="entry name" value="HkD_SF"/>
    <property type="match status" value="1"/>
</dbReference>
<evidence type="ECO:0000313" key="7">
    <source>
        <dbReference type="EMBL" id="KAF9459339.1"/>
    </source>
</evidence>
<dbReference type="GO" id="GO:0031122">
    <property type="term" value="P:cytoplasmic microtubule organization"/>
    <property type="evidence" value="ECO:0007669"/>
    <property type="project" value="InterPro"/>
</dbReference>
<gene>
    <name evidence="7" type="ORF">BDZ94DRAFT_1284441</name>
</gene>
<dbReference type="SUPFAM" id="SSF116907">
    <property type="entry name" value="Hook domain"/>
    <property type="match status" value="1"/>
</dbReference>
<comment type="caution">
    <text evidence="7">The sequence shown here is derived from an EMBL/GenBank/DDBJ whole genome shotgun (WGS) entry which is preliminary data.</text>
</comment>
<dbReference type="OrthoDB" id="49395at2759"/>
<dbReference type="GO" id="GO:0030705">
    <property type="term" value="P:cytoskeleton-dependent intracellular transport"/>
    <property type="evidence" value="ECO:0007669"/>
    <property type="project" value="InterPro"/>
</dbReference>
<protein>
    <submittedName>
        <fullName evidence="7">HOOK-domain-containing protein</fullName>
    </submittedName>
</protein>
<feature type="coiled-coil region" evidence="4">
    <location>
        <begin position="751"/>
        <end position="785"/>
    </location>
</feature>
<evidence type="ECO:0000256" key="3">
    <source>
        <dbReference type="ARBA" id="ARBA00023054"/>
    </source>
</evidence>
<keyword evidence="8" id="KW-1185">Reference proteome</keyword>
<keyword evidence="3 4" id="KW-0175">Coiled coil</keyword>
<dbReference type="GO" id="GO:0008017">
    <property type="term" value="F:microtubule binding"/>
    <property type="evidence" value="ECO:0007669"/>
    <property type="project" value="InterPro"/>
</dbReference>
<reference evidence="7" key="1">
    <citation type="submission" date="2020-11" db="EMBL/GenBank/DDBJ databases">
        <authorList>
            <consortium name="DOE Joint Genome Institute"/>
            <person name="Ahrendt S."/>
            <person name="Riley R."/>
            <person name="Andreopoulos W."/>
            <person name="Labutti K."/>
            <person name="Pangilinan J."/>
            <person name="Ruiz-Duenas F.J."/>
            <person name="Barrasa J.M."/>
            <person name="Sanchez-Garcia M."/>
            <person name="Camarero S."/>
            <person name="Miyauchi S."/>
            <person name="Serrano A."/>
            <person name="Linde D."/>
            <person name="Babiker R."/>
            <person name="Drula E."/>
            <person name="Ayuso-Fernandez I."/>
            <person name="Pacheco R."/>
            <person name="Padilla G."/>
            <person name="Ferreira P."/>
            <person name="Barriuso J."/>
            <person name="Kellner H."/>
            <person name="Castanera R."/>
            <person name="Alfaro M."/>
            <person name="Ramirez L."/>
            <person name="Pisabarro A.G."/>
            <person name="Kuo A."/>
            <person name="Tritt A."/>
            <person name="Lipzen A."/>
            <person name="He G."/>
            <person name="Yan M."/>
            <person name="Ng V."/>
            <person name="Cullen D."/>
            <person name="Martin F."/>
            <person name="Rosso M.-N."/>
            <person name="Henrissat B."/>
            <person name="Hibbett D."/>
            <person name="Martinez A.T."/>
            <person name="Grigoriev I.V."/>
        </authorList>
    </citation>
    <scope>NUCLEOTIDE SEQUENCE</scope>
    <source>
        <strain evidence="7">CBS 247.69</strain>
    </source>
</reference>
<feature type="coiled-coil region" evidence="4">
    <location>
        <begin position="557"/>
        <end position="584"/>
    </location>
</feature>
<evidence type="ECO:0000256" key="4">
    <source>
        <dbReference type="SAM" id="Coils"/>
    </source>
</evidence>
<evidence type="ECO:0000259" key="5">
    <source>
        <dbReference type="Pfam" id="PF05622"/>
    </source>
</evidence>
<dbReference type="GO" id="GO:0005737">
    <property type="term" value="C:cytoplasm"/>
    <property type="evidence" value="ECO:0007669"/>
    <property type="project" value="UniProtKB-SubCell"/>
</dbReference>
<dbReference type="InterPro" id="IPR043936">
    <property type="entry name" value="HOOK_N"/>
</dbReference>
<dbReference type="EMBL" id="MU150318">
    <property type="protein sequence ID" value="KAF9459339.1"/>
    <property type="molecule type" value="Genomic_DNA"/>
</dbReference>
<dbReference type="PANTHER" id="PTHR18947">
    <property type="entry name" value="HOOK PROTEINS"/>
    <property type="match status" value="1"/>
</dbReference>
<accession>A0A9P6CFU1</accession>
<keyword evidence="2" id="KW-0963">Cytoplasm</keyword>
<dbReference type="Pfam" id="PF05622">
    <property type="entry name" value="HOOK"/>
    <property type="match status" value="1"/>
</dbReference>
<evidence type="ECO:0000256" key="2">
    <source>
        <dbReference type="ARBA" id="ARBA00022490"/>
    </source>
</evidence>
<dbReference type="GO" id="GO:0005815">
    <property type="term" value="C:microtubule organizing center"/>
    <property type="evidence" value="ECO:0007669"/>
    <property type="project" value="TreeGrafter"/>
</dbReference>
<feature type="coiled-coil region" evidence="4">
    <location>
        <begin position="479"/>
        <end position="533"/>
    </location>
</feature>
<sequence length="849" mass="97233">MSDSSQQQRKEIDAFFNFFATFSLARSVATVSDLSDGAALFEVLSLVDADYFRQTTRPSAQPSDNWVLRFSALKRLYRLMTQYFTDVLQKPTSSLDVPDLQSIAKDHNVAATLIMCRLTIAIGVQCEKNKQFIDKIQGLSEVDQHHLMKAIEQVMARITVSPGSHDIGEVSMTEDDHYYRIQSERSQIFTEKETLEKVYQMLLEEHRGLQTNFDDVVSERDDALSHLREARREVDNKRNDKTDGMMRVEIERLRGDLQKSEDNLGMAESELDKQTNLITELTKKIDDLQEKADQAVKYRHAADKLQKTENVMEKYKKKLQEGADLRQNVKALERQNADLVDKNASLEEEYRKVAAFKPLMESYKNQIADLETKHSVRTQEIDALKFELEQSRTKLKITMAERTKDSETLELYQERVRELELMSHRPMGPTPASREDTGVHNPSGEFTEAELLGGTTDGDDHAGLGLDGELDDAIAGTTMTDLKLQIRRLQRELEAVRKNEADASRVLVLENLLEDANRMKARYESDYLAAHREKLVLQRDLEEIRSGKSMGDGAEAAIALRQRLNETVDEFETLRKEHAELEVMFETQSRELTIAKSDLNLVNKDQLDILATLRESVNEDKAGLEADIERLANQNKELGDKNRMQLEQLNSLLLEKVSLQSEGIGHREKMLQQERDFGVLRASISGKDIPEDIKSRLLSLHEENVSLKEANRTAQEKLAKAKTFIKSQDKLFKEQHAANITSAPAIFEEAEASFRSQIKVLEEDIERQQRLMKESTARYRREQELMLGAIHTMGMRTARQHLGAQPHLSRPDPSSWLPVQRKKARFTYNLYDYNVPYTLYLNHASPSPT</sequence>
<evidence type="ECO:0000313" key="8">
    <source>
        <dbReference type="Proteomes" id="UP000807353"/>
    </source>
</evidence>
<dbReference type="GO" id="GO:0051959">
    <property type="term" value="F:dynein light intermediate chain binding"/>
    <property type="evidence" value="ECO:0007669"/>
    <property type="project" value="TreeGrafter"/>
</dbReference>
<feature type="domain" description="Hook C-terminal" evidence="5">
    <location>
        <begin position="195"/>
        <end position="405"/>
    </location>
</feature>
<dbReference type="Proteomes" id="UP000807353">
    <property type="component" value="Unassembled WGS sequence"/>
</dbReference>
<dbReference type="PANTHER" id="PTHR18947:SF28">
    <property type="entry name" value="GIRDIN, ISOFORM A"/>
    <property type="match status" value="1"/>
</dbReference>
<dbReference type="Pfam" id="PF19047">
    <property type="entry name" value="HOOK_N"/>
    <property type="match status" value="1"/>
</dbReference>
<dbReference type="InterPro" id="IPR036872">
    <property type="entry name" value="CH_dom_sf"/>
</dbReference>
<feature type="domain" description="HOOK N-terminal" evidence="6">
    <location>
        <begin position="13"/>
        <end position="152"/>
    </location>
</feature>
<evidence type="ECO:0000256" key="1">
    <source>
        <dbReference type="ARBA" id="ARBA00004496"/>
    </source>
</evidence>